<accession>A0A7W4LPW4</accession>
<dbReference type="InterPro" id="IPR017755">
    <property type="entry name" value="N-carbamoylputrescine_amidase"/>
</dbReference>
<dbReference type="Pfam" id="PF00795">
    <property type="entry name" value="CN_hydrolase"/>
    <property type="match status" value="1"/>
</dbReference>
<dbReference type="EMBL" id="JACJUD010000006">
    <property type="protein sequence ID" value="MBB2496972.1"/>
    <property type="molecule type" value="Genomic_DNA"/>
</dbReference>
<dbReference type="InterPro" id="IPR050345">
    <property type="entry name" value="Aliph_Amidase/BUP"/>
</dbReference>
<comment type="similarity">
    <text evidence="2">Belongs to the carbon-nitrogen hydrolase superfamily.</text>
</comment>
<dbReference type="GO" id="GO:0050126">
    <property type="term" value="F:N-carbamoylputrescine amidase activity"/>
    <property type="evidence" value="ECO:0007669"/>
    <property type="project" value="UniProtKB-EC"/>
</dbReference>
<evidence type="ECO:0000313" key="4">
    <source>
        <dbReference type="EMBL" id="MBB2496972.1"/>
    </source>
</evidence>
<evidence type="ECO:0000256" key="2">
    <source>
        <dbReference type="ARBA" id="ARBA00034122"/>
    </source>
</evidence>
<dbReference type="Proteomes" id="UP000542720">
    <property type="component" value="Unassembled WGS sequence"/>
</dbReference>
<organism evidence="4 5">
    <name type="scientific">Aquipseudomonas ullengensis</name>
    <dbReference type="NCBI Taxonomy" id="2759166"/>
    <lineage>
        <taxon>Bacteria</taxon>
        <taxon>Pseudomonadati</taxon>
        <taxon>Pseudomonadota</taxon>
        <taxon>Gammaproteobacteria</taxon>
        <taxon>Pseudomonadales</taxon>
        <taxon>Pseudomonadaceae</taxon>
        <taxon>Aquipseudomonas</taxon>
    </lineage>
</organism>
<evidence type="ECO:0000259" key="3">
    <source>
        <dbReference type="PROSITE" id="PS50263"/>
    </source>
</evidence>
<dbReference type="GO" id="GO:0033388">
    <property type="term" value="P:putrescine biosynthetic process from arginine"/>
    <property type="evidence" value="ECO:0007669"/>
    <property type="project" value="TreeGrafter"/>
</dbReference>
<keyword evidence="5" id="KW-1185">Reference proteome</keyword>
<dbReference type="PANTHER" id="PTHR43674">
    <property type="entry name" value="NITRILASE C965.09-RELATED"/>
    <property type="match status" value="1"/>
</dbReference>
<reference evidence="4 5" key="1">
    <citation type="submission" date="2020-08" db="EMBL/GenBank/DDBJ databases">
        <authorList>
            <person name="Kim C.M."/>
        </authorList>
    </citation>
    <scope>NUCLEOTIDE SEQUENCE [LARGE SCALE GENOMIC DNA]</scope>
    <source>
        <strain evidence="4 5">UL070</strain>
    </source>
</reference>
<dbReference type="PROSITE" id="PS50263">
    <property type="entry name" value="CN_HYDROLASE"/>
    <property type="match status" value="1"/>
</dbReference>
<name>A0A7W4LPW4_9GAMM</name>
<proteinExistence type="inferred from homology"/>
<gene>
    <name evidence="4" type="primary">aguB</name>
    <name evidence="4" type="ORF">H3H51_18255</name>
</gene>
<evidence type="ECO:0000256" key="1">
    <source>
        <dbReference type="ARBA" id="ARBA00022801"/>
    </source>
</evidence>
<dbReference type="NCBIfam" id="TIGR03381">
    <property type="entry name" value="agmatine_aguB"/>
    <property type="match status" value="1"/>
</dbReference>
<dbReference type="Gene3D" id="3.60.110.10">
    <property type="entry name" value="Carbon-nitrogen hydrolase"/>
    <property type="match status" value="1"/>
</dbReference>
<dbReference type="PANTHER" id="PTHR43674:SF2">
    <property type="entry name" value="BETA-UREIDOPROPIONASE"/>
    <property type="match status" value="1"/>
</dbReference>
<dbReference type="CDD" id="cd07573">
    <property type="entry name" value="CPA"/>
    <property type="match status" value="1"/>
</dbReference>
<dbReference type="InterPro" id="IPR003010">
    <property type="entry name" value="C-N_Hydrolase"/>
</dbReference>
<dbReference type="RefSeq" id="WP_183090496.1">
    <property type="nucleotide sequence ID" value="NZ_JACJUD010000006.1"/>
</dbReference>
<evidence type="ECO:0000313" key="5">
    <source>
        <dbReference type="Proteomes" id="UP000542720"/>
    </source>
</evidence>
<protein>
    <submittedName>
        <fullName evidence="4">N-carbamoylputrescine amidase</fullName>
        <ecNumber evidence="4">3.5.1.53</ecNumber>
    </submittedName>
</protein>
<dbReference type="InterPro" id="IPR036526">
    <property type="entry name" value="C-N_Hydrolase_sf"/>
</dbReference>
<sequence>MSRIVTIAATQMACSWDSAANIATAEKLVREAAAKGAQIILIQELFETPYFCQKPNPDYLQLATPTEENPAILHFQKIAKELQVVLPISFFEQAGRARFNSIAIIDADGKNLGVYRKSHIPDGPGYHEKYYFNPGDTGFKVWNTRYAKIGVGICWDQWFPECARSMALLGAEILFYPTAIGTEPHDPTISSRDHWQRVQQGHAGANLMPLVASNRIGREDQDGYHINFYGSSFIANQFGEKVEELGETEEGVLVHSFDLDQLEHIRSAWGSFRDRRPNLYSPLKTLDGTLES</sequence>
<dbReference type="SUPFAM" id="SSF56317">
    <property type="entry name" value="Carbon-nitrogen hydrolase"/>
    <property type="match status" value="1"/>
</dbReference>
<comment type="caution">
    <text evidence="4">The sequence shown here is derived from an EMBL/GenBank/DDBJ whole genome shotgun (WGS) entry which is preliminary data.</text>
</comment>
<dbReference type="EC" id="3.5.1.53" evidence="4"/>
<feature type="domain" description="CN hydrolase" evidence="3">
    <location>
        <begin position="5"/>
        <end position="259"/>
    </location>
</feature>
<keyword evidence="1 4" id="KW-0378">Hydrolase</keyword>
<dbReference type="AlphaFoldDB" id="A0A7W4LPW4"/>